<dbReference type="Proteomes" id="UP001172737">
    <property type="component" value="Unassembled WGS sequence"/>
</dbReference>
<feature type="region of interest" description="Disordered" evidence="1">
    <location>
        <begin position="531"/>
        <end position="553"/>
    </location>
</feature>
<reference evidence="2" key="1">
    <citation type="submission" date="2023-06" db="EMBL/GenBank/DDBJ databases">
        <title>Sysu t00039.</title>
        <authorList>
            <person name="Gao L."/>
            <person name="Fang B.-Z."/>
            <person name="Li W.-J."/>
        </authorList>
    </citation>
    <scope>NUCLEOTIDE SEQUENCE</scope>
    <source>
        <strain evidence="2">SYSU T00039</strain>
    </source>
</reference>
<dbReference type="EMBL" id="JAUHPX010000002">
    <property type="protein sequence ID" value="MDN4487499.1"/>
    <property type="molecule type" value="Genomic_DNA"/>
</dbReference>
<gene>
    <name evidence="2" type="ORF">QQX10_04865</name>
</gene>
<sequence length="1499" mass="162394">MASTLNVDVRPSDTQAFEDGVRAVLYARVSYRAESGDKPDGAEAPLAVGATVRAELETDGTAQFEIADFAGDAGVEVAIEASQGTRLWAAKVKATRGNDRAFHASATFPVDTLVDATVRTEPDSTPAWRRAGRFVRLDDQVADFGGTRLYVAPLATRADDSQWAALRAVLGMDGNGAVGTFEAEAIDAGAVAANAVTTLGLREATLRTDGGFAFEATLSDGSSETGWAWLLIGRESFAGFHPDDPAVASAEHIVIVLPAGALLEGDDAADGGGASSPSGVPMDFDERQLIDNPADFAEDPGSVCHPFSAPQRILGERPFHTILRVDQPEVGGGKVGTDWRAPLLGLSLASMPMRTRALAARDSDRPLETVVRDSVITRMRSPETMTEWSRWIGNRAEGRRAVSRGNPIRWEGDPTEYQATTVCGGHILDWRVQWRSNGYSLGNVAYSLTLAPRQVRRISRVSWSRRDRARRSERTRQQDSVSQTTLSDRDYSDAVQSSLSEWAHGESESKTTSAAGGIGFAMGPVVIGGGAAHGRSSASSTQTGGRRVGASEEQRLRDAIRQWGESARSLNSTVVTEVTQEEEAEGVSEVVRNINYCHSLTVTYSEILRHLRVDTVLSGVRECLFVPFTITPFDLEKAISWREQLRRGLRSRELRSALDHLEEVENDWTGSDIPAGARKDQQIEYLSGSIYVDLSIERPRAQLKDEELADYLKLAWGPFGRILARPARQVHDLLEAMAEQRDSYYQREVAPGMAVKWADRLELFAGDKKIDSIDLTLATRYRFGSKVRIDFQAAAPDGVTRDDLKELKVVAGHDLPPGSSANLRSASIDYSTATFDHSARSAPLVGDLIDVETGAIDPEGAVSYLRLTPWELRDQRVEIESQVDQLITHLNANRVYYHKVIWWLMDRDELYMMLDGFTSPYGRRFDGTDWVDDPGRSIASVVEREPLAILGNSLVLRVASGAFLGVDGHPSPDALREYYVDGAAVPEPLRVSLPTQGLYARALMDECLACEEHAGSLDWVLAQDEPELEALASQLISRRAEPANLTPTEFNDSLINLHAAPAAPAPTGLAGILEAVTSADSFRDMAGLAKTQDNSIEGLKQAASLATGFASKAVDLQTAKYGTQEAKRKLDNIKKAKELGLIDDKEATAQAKKVLESQNVATAGGSLLDNQQVGKVVDKGADGKVKVTRQTAEGAETVEVDASKKDDSGSDSSSSKSPATRTPAPGTNPGSTVADAQAMITTIRGLDPSTVKFTFAPDDVADSLARLFSDKKHPSQGKLNLCGPAATLRAVMNRDRKLVAGFVAGLYAHGDARWGTRTVEPGGDLRRQLMDPAWGVEPAAWIAMSSLRDDENWLLDFEGTPDEDVAAATTPGEVADWLEETNLYSNVRNEANLVVNRDVDHILGLTPDNRHDVILLIHAHLLRGQPVAASGGAPIDGEVKSDEFILNSFPNHFIMLDGPATLNGDRVGFNAWSWGTNYDVSVPVDTFKKNYYGAVIATA</sequence>
<dbReference type="RefSeq" id="WP_301118557.1">
    <property type="nucleotide sequence ID" value="NZ_JAUHPX010000002.1"/>
</dbReference>
<accession>A0AAW7M1W5</accession>
<proteinExistence type="predicted"/>
<name>A0AAW7M1W5_9MICO</name>
<feature type="region of interest" description="Disordered" evidence="1">
    <location>
        <begin position="464"/>
        <end position="492"/>
    </location>
</feature>
<keyword evidence="3" id="KW-1185">Reference proteome</keyword>
<evidence type="ECO:0000313" key="3">
    <source>
        <dbReference type="Proteomes" id="UP001172737"/>
    </source>
</evidence>
<comment type="caution">
    <text evidence="2">The sequence shown here is derived from an EMBL/GenBank/DDBJ whole genome shotgun (WGS) entry which is preliminary data.</text>
</comment>
<organism evidence="2 3">
    <name type="scientific">Demequina lignilytica</name>
    <dbReference type="NCBI Taxonomy" id="3051663"/>
    <lineage>
        <taxon>Bacteria</taxon>
        <taxon>Bacillati</taxon>
        <taxon>Actinomycetota</taxon>
        <taxon>Actinomycetes</taxon>
        <taxon>Micrococcales</taxon>
        <taxon>Demequinaceae</taxon>
        <taxon>Demequina</taxon>
    </lineage>
</organism>
<feature type="region of interest" description="Disordered" evidence="1">
    <location>
        <begin position="1187"/>
        <end position="1232"/>
    </location>
</feature>
<evidence type="ECO:0000256" key="1">
    <source>
        <dbReference type="SAM" id="MobiDB-lite"/>
    </source>
</evidence>
<feature type="compositionally biased region" description="Basic and acidic residues" evidence="1">
    <location>
        <begin position="464"/>
        <end position="477"/>
    </location>
</feature>
<protein>
    <submittedName>
        <fullName evidence="2">Uncharacterized protein</fullName>
    </submittedName>
</protein>
<evidence type="ECO:0000313" key="2">
    <source>
        <dbReference type="EMBL" id="MDN4487499.1"/>
    </source>
</evidence>